<dbReference type="Pfam" id="PF22922">
    <property type="entry name" value="GAF_NLP"/>
    <property type="match status" value="2"/>
</dbReference>
<organism evidence="8 9">
    <name type="scientific">Hibiscus sabdariffa</name>
    <name type="common">roselle</name>
    <dbReference type="NCBI Taxonomy" id="183260"/>
    <lineage>
        <taxon>Eukaryota</taxon>
        <taxon>Viridiplantae</taxon>
        <taxon>Streptophyta</taxon>
        <taxon>Embryophyta</taxon>
        <taxon>Tracheophyta</taxon>
        <taxon>Spermatophyta</taxon>
        <taxon>Magnoliopsida</taxon>
        <taxon>eudicotyledons</taxon>
        <taxon>Gunneridae</taxon>
        <taxon>Pentapetalae</taxon>
        <taxon>rosids</taxon>
        <taxon>malvids</taxon>
        <taxon>Malvales</taxon>
        <taxon>Malvaceae</taxon>
        <taxon>Malvoideae</taxon>
        <taxon>Hibiscus</taxon>
    </lineage>
</organism>
<dbReference type="PROSITE" id="PS51745">
    <property type="entry name" value="PB1"/>
    <property type="match status" value="1"/>
</dbReference>
<dbReference type="PROSITE" id="PS51519">
    <property type="entry name" value="RWP_RK"/>
    <property type="match status" value="1"/>
</dbReference>
<dbReference type="InterPro" id="IPR018028">
    <property type="entry name" value="Catalase"/>
</dbReference>
<protein>
    <submittedName>
        <fullName evidence="8">Uncharacterized protein</fullName>
    </submittedName>
</protein>
<dbReference type="InterPro" id="IPR011614">
    <property type="entry name" value="Catalase_core"/>
</dbReference>
<feature type="domain" description="PB1" evidence="7">
    <location>
        <begin position="1015"/>
        <end position="1098"/>
    </location>
</feature>
<dbReference type="SMART" id="SM00666">
    <property type="entry name" value="PB1"/>
    <property type="match status" value="1"/>
</dbReference>
<dbReference type="PANTHER" id="PTHR32002:SF44">
    <property type="entry name" value="PROTEIN NLP4"/>
    <property type="match status" value="1"/>
</dbReference>
<dbReference type="Pfam" id="PF00199">
    <property type="entry name" value="Catalase"/>
    <property type="match status" value="2"/>
</dbReference>
<feature type="region of interest" description="Disordered" evidence="5">
    <location>
        <begin position="875"/>
        <end position="960"/>
    </location>
</feature>
<dbReference type="SUPFAM" id="SSF54277">
    <property type="entry name" value="CAD &amp; PB1 domains"/>
    <property type="match status" value="1"/>
</dbReference>
<dbReference type="InterPro" id="IPR034891">
    <property type="entry name" value="PB1_NLP"/>
</dbReference>
<dbReference type="InterPro" id="IPR055081">
    <property type="entry name" value="NLP1-9_GAF"/>
</dbReference>
<sequence>MFTFLFDDLGVPQDYRHMEGSGVNTYTLINNAGKAHFVKFHWNPTCTIDPGHEDKFGFDPLDVTKTWLEDILPLQPVGRLILNKNIDNFFAENEQLAFCPAIVVSGTIIQMISCSRLQTRIFSYSDTQRRRLGPNYLQLPAMLPSVLITTITMKYSLEIWGVFKNIHILHDYTVKSGIGTGSYSCQIYNSNIVMEDSIFSPGMNWDYMDELLLDGCWLETSPTDGSEFLNPNAFFDPAFVWPTSRSSAGDFGGSLIQGENQTSVLSGSSHKNQTHSQGAHFSHNMVDVVDPSRNLNGDCLTEASELNRRWWIGPRTNPGPSTSVMQRLIGALNHIKDVAKEKDVLVQLWLPVNKGGRRVLITSEQPFSLDPNSQRLASYRNISVKYQFSAEEDSKDMAGLPGRVFLSKIPEWTPDVRFFRSDEYPRVDHAQQHDVRGTFALPVFEQGSRTCLGVIEVVMTTEKIKIWPELETVCRALEAVNLRSSIASTTRNIKACDGSYQAALPEIKEVLRCACETHRLPLAQTWVPCMQQGKEGCRHSIENYIHCVSTVDDACYIVEPDIQGFHEACSEHHLLKGQGVAGRAFMTNQPCFSTDITSFKKTEYPLAHHARMFKLHAAVAIHLRCIHTGKADFVLEFFLPTDCRDPEEQKEMLNSLSSVIQKVCRSLRVVTNKELEEETDLAVSEVIAPSDCIPSTEEQCTNHSEKYSRENPTWTPCFTEDKQSSSTSTSTAKVLRKEKVRVTTDANLSKVKWHQQHISLSVGCGDSTVNQISFSSVAKRKTGEKRRSKAEKTITLQVLRQYFAGNLKDAAKSIGVCPTTLKRICRQHGIKRWPSRTIKKVGHNLQKIQHVIDSVQGVSGAFPISALYPNFPEMASPRSSGKSTLSASTSGRDGEPKQTALQPEGGNFVSQAATSNSPSSSCSQRSDSSHSCSSGTHQPSKFSMSGNKGLIIGETPGDGELKMVTSDAELHASSQGLKLTPRSESLRSLMEQLIPDSTQPIITKNTSPIAQDLDAQRVKVTYGDLKIRFRMQSKWRFKDLLHEIARRFHIDDISGFDLKYLDDDSEWVLLTCDADLEECIDVSRWSEGNTIKLLLQVSRHHLDRSEGSTAP</sequence>
<dbReference type="CDD" id="cd06407">
    <property type="entry name" value="PB1_NLP"/>
    <property type="match status" value="1"/>
</dbReference>
<dbReference type="EMBL" id="JBBPBN010000057">
    <property type="protein sequence ID" value="KAK8989102.1"/>
    <property type="molecule type" value="Genomic_DNA"/>
</dbReference>
<accession>A0ABR2PLA9</accession>
<dbReference type="PANTHER" id="PTHR32002">
    <property type="entry name" value="PROTEIN NLP8"/>
    <property type="match status" value="1"/>
</dbReference>
<dbReference type="InterPro" id="IPR003035">
    <property type="entry name" value="RWP-RK_dom"/>
</dbReference>
<evidence type="ECO:0000313" key="9">
    <source>
        <dbReference type="Proteomes" id="UP001396334"/>
    </source>
</evidence>
<dbReference type="Gene3D" id="2.40.180.10">
    <property type="entry name" value="Catalase core domain"/>
    <property type="match status" value="2"/>
</dbReference>
<dbReference type="Gene3D" id="3.10.20.90">
    <property type="entry name" value="Phosphatidylinositol 3-kinase Catalytic Subunit, Chain A, domain 1"/>
    <property type="match status" value="1"/>
</dbReference>
<evidence type="ECO:0000256" key="4">
    <source>
        <dbReference type="ARBA" id="ARBA00023242"/>
    </source>
</evidence>
<comment type="caution">
    <text evidence="8">The sequence shown here is derived from an EMBL/GenBank/DDBJ whole genome shotgun (WGS) entry which is preliminary data.</text>
</comment>
<evidence type="ECO:0000256" key="1">
    <source>
        <dbReference type="ARBA" id="ARBA00023015"/>
    </source>
</evidence>
<keyword evidence="9" id="KW-1185">Reference proteome</keyword>
<gene>
    <name evidence="8" type="ORF">V6N11_030470</name>
</gene>
<keyword evidence="3" id="KW-0804">Transcription</keyword>
<dbReference type="InterPro" id="IPR045012">
    <property type="entry name" value="NLP"/>
</dbReference>
<evidence type="ECO:0000259" key="6">
    <source>
        <dbReference type="PROSITE" id="PS51519"/>
    </source>
</evidence>
<proteinExistence type="predicted"/>
<dbReference type="SMART" id="SM01060">
    <property type="entry name" value="Catalase"/>
    <property type="match status" value="1"/>
</dbReference>
<dbReference type="PROSITE" id="PS51402">
    <property type="entry name" value="CATALASE_3"/>
    <property type="match status" value="1"/>
</dbReference>
<evidence type="ECO:0000256" key="3">
    <source>
        <dbReference type="ARBA" id="ARBA00023163"/>
    </source>
</evidence>
<dbReference type="Pfam" id="PF00564">
    <property type="entry name" value="PB1"/>
    <property type="match status" value="1"/>
</dbReference>
<dbReference type="Pfam" id="PF02042">
    <property type="entry name" value="RWP-RK"/>
    <property type="match status" value="1"/>
</dbReference>
<dbReference type="SUPFAM" id="SSF56634">
    <property type="entry name" value="Heme-dependent catalase-like"/>
    <property type="match status" value="1"/>
</dbReference>
<keyword evidence="4" id="KW-0539">Nucleus</keyword>
<evidence type="ECO:0000256" key="5">
    <source>
        <dbReference type="SAM" id="MobiDB-lite"/>
    </source>
</evidence>
<keyword evidence="1" id="KW-0805">Transcription regulation</keyword>
<dbReference type="InterPro" id="IPR020835">
    <property type="entry name" value="Catalase_sf"/>
</dbReference>
<keyword evidence="2" id="KW-0238">DNA-binding</keyword>
<feature type="domain" description="RWP-RK" evidence="6">
    <location>
        <begin position="780"/>
        <end position="861"/>
    </location>
</feature>
<reference evidence="8 9" key="1">
    <citation type="journal article" date="2024" name="G3 (Bethesda)">
        <title>Genome assembly of Hibiscus sabdariffa L. provides insights into metabolisms of medicinal natural products.</title>
        <authorList>
            <person name="Kim T."/>
        </authorList>
    </citation>
    <scope>NUCLEOTIDE SEQUENCE [LARGE SCALE GENOMIC DNA]</scope>
    <source>
        <strain evidence="8">TK-2024</strain>
        <tissue evidence="8">Old leaves</tissue>
    </source>
</reference>
<dbReference type="Proteomes" id="UP001396334">
    <property type="component" value="Unassembled WGS sequence"/>
</dbReference>
<dbReference type="InterPro" id="IPR053793">
    <property type="entry name" value="PB1-like"/>
</dbReference>
<evidence type="ECO:0000256" key="2">
    <source>
        <dbReference type="ARBA" id="ARBA00023125"/>
    </source>
</evidence>
<feature type="compositionally biased region" description="Low complexity" evidence="5">
    <location>
        <begin position="879"/>
        <end position="891"/>
    </location>
</feature>
<dbReference type="PROSITE" id="PS00437">
    <property type="entry name" value="CATALASE_1"/>
    <property type="match status" value="1"/>
</dbReference>
<feature type="compositionally biased region" description="Low complexity" evidence="5">
    <location>
        <begin position="910"/>
        <end position="940"/>
    </location>
</feature>
<name>A0ABR2PLA9_9ROSI</name>
<dbReference type="InterPro" id="IPR002226">
    <property type="entry name" value="Catalase_haem_BS"/>
</dbReference>
<dbReference type="InterPro" id="IPR000270">
    <property type="entry name" value="PB1_dom"/>
</dbReference>
<evidence type="ECO:0000259" key="7">
    <source>
        <dbReference type="PROSITE" id="PS51745"/>
    </source>
</evidence>
<evidence type="ECO:0000313" key="8">
    <source>
        <dbReference type="EMBL" id="KAK8989102.1"/>
    </source>
</evidence>